<comment type="similarity">
    <text evidence="3">Belongs to the NSE2 family.</text>
</comment>
<dbReference type="GO" id="GO:0016925">
    <property type="term" value="P:protein sumoylation"/>
    <property type="evidence" value="ECO:0007669"/>
    <property type="project" value="UniProtKB-UniPathway"/>
</dbReference>
<dbReference type="OMA" id="VECKHIY"/>
<dbReference type="PANTHER" id="PTHR21330">
    <property type="entry name" value="E3 SUMO-PROTEIN LIGASE NSE2"/>
    <property type="match status" value="1"/>
</dbReference>
<dbReference type="PANTHER" id="PTHR21330:SF1">
    <property type="entry name" value="E3 SUMO-PROTEIN LIGASE NSE2"/>
    <property type="match status" value="1"/>
</dbReference>
<comment type="subcellular location">
    <subcellularLocation>
        <location evidence="1">Nucleus</location>
    </subcellularLocation>
</comment>
<dbReference type="GO" id="GO:0005634">
    <property type="term" value="C:nucleus"/>
    <property type="evidence" value="ECO:0007669"/>
    <property type="project" value="UniProtKB-SubCell"/>
</dbReference>
<dbReference type="InterPro" id="IPR013083">
    <property type="entry name" value="Znf_RING/FYVE/PHD"/>
</dbReference>
<dbReference type="InterPro" id="IPR026846">
    <property type="entry name" value="Nse2(Mms21)"/>
</dbReference>
<evidence type="ECO:0000256" key="8">
    <source>
        <dbReference type="ARBA" id="ARBA00022833"/>
    </source>
</evidence>
<dbReference type="SUPFAM" id="SSF57850">
    <property type="entry name" value="RING/U-box"/>
    <property type="match status" value="1"/>
</dbReference>
<dbReference type="GO" id="GO:0061665">
    <property type="term" value="F:SUMO ligase activity"/>
    <property type="evidence" value="ECO:0007669"/>
    <property type="project" value="TreeGrafter"/>
</dbReference>
<evidence type="ECO:0000259" key="11">
    <source>
        <dbReference type="PROSITE" id="PS51044"/>
    </source>
</evidence>
<dbReference type="EMBL" id="AWWV01011053">
    <property type="protein sequence ID" value="OMO74914.1"/>
    <property type="molecule type" value="Genomic_DNA"/>
</dbReference>
<comment type="caution">
    <text evidence="12">The sequence shown here is derived from an EMBL/GenBank/DDBJ whole genome shotgun (WGS) entry which is preliminary data.</text>
</comment>
<sequence>MASTSGSRSEGVTGRISRAALTLYSDNQDLVTDIRKALSLMKDIAVDLERQNQSDLVKQLEDAVAELVQTHEDCLHKSLAIKSVADTYQPGTELTDFQKLLEAEFEKVKASSSSSSQKNTLMHHFRQAVWNVHHEGQPMPGEEQEDIIMTSTESNIRNLNCPITGKPIDELTEPVRSLDCKHIYEKRAILDHIKSNRGSVKCPVSACPKMLQASKVTCDPLLAFEIKEYSMSRQTAGTEGIEDLTEMEGYDEN</sequence>
<keyword evidence="9" id="KW-0539">Nucleus</keyword>
<evidence type="ECO:0000256" key="2">
    <source>
        <dbReference type="ARBA" id="ARBA00004718"/>
    </source>
</evidence>
<dbReference type="UniPathway" id="UPA00886"/>
<proteinExistence type="inferred from homology"/>
<dbReference type="OrthoDB" id="26899at2759"/>
<dbReference type="GO" id="GO:0000724">
    <property type="term" value="P:double-strand break repair via homologous recombination"/>
    <property type="evidence" value="ECO:0007669"/>
    <property type="project" value="InterPro"/>
</dbReference>
<evidence type="ECO:0000256" key="10">
    <source>
        <dbReference type="PROSITE-ProRule" id="PRU00452"/>
    </source>
</evidence>
<name>A0A1R3HXB5_COCAP</name>
<accession>A0A1R3HXB5</accession>
<dbReference type="GO" id="GO:0008270">
    <property type="term" value="F:zinc ion binding"/>
    <property type="evidence" value="ECO:0007669"/>
    <property type="project" value="UniProtKB-KW"/>
</dbReference>
<dbReference type="AlphaFoldDB" id="A0A1R3HXB5"/>
<organism evidence="12 13">
    <name type="scientific">Corchorus capsularis</name>
    <name type="common">Jute</name>
    <dbReference type="NCBI Taxonomy" id="210143"/>
    <lineage>
        <taxon>Eukaryota</taxon>
        <taxon>Viridiplantae</taxon>
        <taxon>Streptophyta</taxon>
        <taxon>Embryophyta</taxon>
        <taxon>Tracheophyta</taxon>
        <taxon>Spermatophyta</taxon>
        <taxon>Magnoliopsida</taxon>
        <taxon>eudicotyledons</taxon>
        <taxon>Gunneridae</taxon>
        <taxon>Pentapetalae</taxon>
        <taxon>rosids</taxon>
        <taxon>malvids</taxon>
        <taxon>Malvales</taxon>
        <taxon>Malvaceae</taxon>
        <taxon>Grewioideae</taxon>
        <taxon>Apeibeae</taxon>
        <taxon>Corchorus</taxon>
    </lineage>
</organism>
<evidence type="ECO:0000313" key="12">
    <source>
        <dbReference type="EMBL" id="OMO74914.1"/>
    </source>
</evidence>
<evidence type="ECO:0000256" key="6">
    <source>
        <dbReference type="ARBA" id="ARBA00022771"/>
    </source>
</evidence>
<dbReference type="Gene3D" id="3.30.40.10">
    <property type="entry name" value="Zinc/RING finger domain, C3HC4 (zinc finger)"/>
    <property type="match status" value="1"/>
</dbReference>
<evidence type="ECO:0000256" key="1">
    <source>
        <dbReference type="ARBA" id="ARBA00004123"/>
    </source>
</evidence>
<protein>
    <submittedName>
        <fullName evidence="12">Zinc finger, RING/FYVE/PHD-type</fullName>
    </submittedName>
</protein>
<evidence type="ECO:0000256" key="7">
    <source>
        <dbReference type="ARBA" id="ARBA00022786"/>
    </source>
</evidence>
<feature type="domain" description="SP-RING-type" evidence="11">
    <location>
        <begin position="143"/>
        <end position="231"/>
    </location>
</feature>
<reference evidence="12 13" key="1">
    <citation type="submission" date="2013-09" db="EMBL/GenBank/DDBJ databases">
        <title>Corchorus capsularis genome sequencing.</title>
        <authorList>
            <person name="Alam M."/>
            <person name="Haque M.S."/>
            <person name="Islam M.S."/>
            <person name="Emdad E.M."/>
            <person name="Islam M.M."/>
            <person name="Ahmed B."/>
            <person name="Halim A."/>
            <person name="Hossen Q.M.M."/>
            <person name="Hossain M.Z."/>
            <person name="Ahmed R."/>
            <person name="Khan M.M."/>
            <person name="Islam R."/>
            <person name="Rashid M.M."/>
            <person name="Khan S.A."/>
            <person name="Rahman M.S."/>
            <person name="Alam M."/>
        </authorList>
    </citation>
    <scope>NUCLEOTIDE SEQUENCE [LARGE SCALE GENOMIC DNA]</scope>
    <source>
        <strain evidence="13">cv. CVL-1</strain>
        <tissue evidence="12">Whole seedling</tissue>
    </source>
</reference>
<dbReference type="Pfam" id="PF11789">
    <property type="entry name" value="zf-Nse"/>
    <property type="match status" value="1"/>
</dbReference>
<evidence type="ECO:0000256" key="3">
    <source>
        <dbReference type="ARBA" id="ARBA00008212"/>
    </source>
</evidence>
<keyword evidence="6 10" id="KW-0863">Zinc-finger</keyword>
<evidence type="ECO:0000256" key="9">
    <source>
        <dbReference type="ARBA" id="ARBA00023242"/>
    </source>
</evidence>
<keyword evidence="7" id="KW-0833">Ubl conjugation pathway</keyword>
<evidence type="ECO:0000256" key="4">
    <source>
        <dbReference type="ARBA" id="ARBA00022679"/>
    </source>
</evidence>
<dbReference type="PROSITE" id="PS51044">
    <property type="entry name" value="ZF_SP_RING"/>
    <property type="match status" value="1"/>
</dbReference>
<evidence type="ECO:0000313" key="13">
    <source>
        <dbReference type="Proteomes" id="UP000188268"/>
    </source>
</evidence>
<dbReference type="Gramene" id="OMO74914">
    <property type="protein sequence ID" value="OMO74914"/>
    <property type="gene ID" value="CCACVL1_16396"/>
</dbReference>
<dbReference type="InterPro" id="IPR004181">
    <property type="entry name" value="Znf_MIZ"/>
</dbReference>
<comment type="pathway">
    <text evidence="2">Protein modification; protein sumoylation.</text>
</comment>
<dbReference type="Proteomes" id="UP000188268">
    <property type="component" value="Unassembled WGS sequence"/>
</dbReference>
<dbReference type="GO" id="GO:0030915">
    <property type="term" value="C:Smc5-Smc6 complex"/>
    <property type="evidence" value="ECO:0007669"/>
    <property type="project" value="InterPro"/>
</dbReference>
<evidence type="ECO:0000256" key="5">
    <source>
        <dbReference type="ARBA" id="ARBA00022723"/>
    </source>
</evidence>
<keyword evidence="4" id="KW-0808">Transferase</keyword>
<gene>
    <name evidence="12" type="ORF">CCACVL1_16396</name>
</gene>
<dbReference type="CDD" id="cd16651">
    <property type="entry name" value="SPL-RING_NSE2"/>
    <property type="match status" value="1"/>
</dbReference>
<keyword evidence="5" id="KW-0479">Metal-binding</keyword>
<dbReference type="STRING" id="210143.A0A1R3HXB5"/>
<keyword evidence="13" id="KW-1185">Reference proteome</keyword>
<keyword evidence="8" id="KW-0862">Zinc</keyword>